<proteinExistence type="predicted"/>
<dbReference type="PANTHER" id="PTHR10424">
    <property type="entry name" value="VIRAL ENVELOPE PROTEIN"/>
    <property type="match status" value="1"/>
</dbReference>
<reference evidence="2 3" key="1">
    <citation type="submission" date="2019-09" db="EMBL/GenBank/DDBJ databases">
        <title>Bird 10,000 Genomes (B10K) Project - Family phase.</title>
        <authorList>
            <person name="Zhang G."/>
        </authorList>
    </citation>
    <scope>NUCLEOTIDE SEQUENCE [LARGE SCALE GENOMIC DNA]</scope>
    <source>
        <strain evidence="2">OUT-0053</strain>
        <tissue evidence="2">Muscle</tissue>
    </source>
</reference>
<dbReference type="InterPro" id="IPR018154">
    <property type="entry name" value="TLV/ENV_coat_polyprotein"/>
</dbReference>
<accession>A0A7K7RUH9</accession>
<dbReference type="AlphaFoldDB" id="A0A7K7RUH9"/>
<keyword evidence="1" id="KW-1133">Transmembrane helix</keyword>
<evidence type="ECO:0000313" key="3">
    <source>
        <dbReference type="Proteomes" id="UP000549091"/>
    </source>
</evidence>
<dbReference type="PANTHER" id="PTHR10424:SF82">
    <property type="entry name" value="ENVELOPE GLYCOPROTEIN-RELATED"/>
    <property type="match status" value="1"/>
</dbReference>
<dbReference type="Proteomes" id="UP000549091">
    <property type="component" value="Unassembled WGS sequence"/>
</dbReference>
<feature type="non-terminal residue" evidence="2">
    <location>
        <position position="291"/>
    </location>
</feature>
<evidence type="ECO:0000256" key="1">
    <source>
        <dbReference type="SAM" id="Phobius"/>
    </source>
</evidence>
<dbReference type="Pfam" id="PF00429">
    <property type="entry name" value="TLV_coat"/>
    <property type="match status" value="1"/>
</dbReference>
<dbReference type="CDD" id="cd09851">
    <property type="entry name" value="HTLV-1-like_HR1-HR2"/>
    <property type="match status" value="1"/>
</dbReference>
<feature type="non-terminal residue" evidence="2">
    <location>
        <position position="1"/>
    </location>
</feature>
<dbReference type="EMBL" id="VZSU01001035">
    <property type="protein sequence ID" value="NWZ95383.1"/>
    <property type="molecule type" value="Genomic_DNA"/>
</dbReference>
<dbReference type="SUPFAM" id="SSF58069">
    <property type="entry name" value="Virus ectodomain"/>
    <property type="match status" value="1"/>
</dbReference>
<organism evidence="2 3">
    <name type="scientific">Nesospiza acunhae</name>
    <dbReference type="NCBI Taxonomy" id="381881"/>
    <lineage>
        <taxon>Eukaryota</taxon>
        <taxon>Metazoa</taxon>
        <taxon>Chordata</taxon>
        <taxon>Craniata</taxon>
        <taxon>Vertebrata</taxon>
        <taxon>Euteleostomi</taxon>
        <taxon>Archelosauria</taxon>
        <taxon>Archosauria</taxon>
        <taxon>Dinosauria</taxon>
        <taxon>Saurischia</taxon>
        <taxon>Theropoda</taxon>
        <taxon>Coelurosauria</taxon>
        <taxon>Aves</taxon>
        <taxon>Neognathae</taxon>
        <taxon>Neoaves</taxon>
        <taxon>Telluraves</taxon>
        <taxon>Australaves</taxon>
        <taxon>Passeriformes</taxon>
        <taxon>Thraupidae</taxon>
        <taxon>Nesospiza</taxon>
    </lineage>
</organism>
<keyword evidence="1" id="KW-0472">Membrane</keyword>
<dbReference type="Gene3D" id="1.10.287.210">
    <property type="match status" value="1"/>
</dbReference>
<keyword evidence="1" id="KW-0812">Transmembrane</keyword>
<name>A0A7K7RUH9_9PASS</name>
<comment type="caution">
    <text evidence="2">The sequence shown here is derived from an EMBL/GenBank/DDBJ whole genome shotgun (WGS) entry which is preliminary data.</text>
</comment>
<protein>
    <submittedName>
        <fullName evidence="2">ENV1 protein</fullName>
    </submittedName>
</protein>
<feature type="transmembrane region" description="Helical" evidence="1">
    <location>
        <begin position="85"/>
        <end position="109"/>
    </location>
</feature>
<feature type="transmembrane region" description="Helical" evidence="1">
    <location>
        <begin position="216"/>
        <end position="242"/>
    </location>
</feature>
<evidence type="ECO:0000313" key="2">
    <source>
        <dbReference type="EMBL" id="NWZ95383.1"/>
    </source>
</evidence>
<sequence>KQHLCNRTLNGTLNAKWAIPANNTKWVCSNFGVLPCLSLEIWNQNYTSNYCIQVLILPRITYHPKEYLLNHQTTPDHYLVKREPFTVLTVALLLTIGGTGIGTGTAALINQHQGMQALRAAVDEDLTRIDKAISALVDSVRSLSEVVLQNRRGLDLLLFQQGGLCAALKEECCMYADHTGVVADTMAQLRKQIEQRRRDRESQQSWYETWFSKSPWLTTLLSTIIGPLILLILILTFGPCILNRIAAIIRNRLSTAHLLILRTEAEPLTKRSTRLSLSQQELKRFDEQKMV</sequence>
<gene>
    <name evidence="2" type="primary">Env1_6</name>
    <name evidence="2" type="ORF">NESACU_R16227</name>
</gene>
<keyword evidence="3" id="KW-1185">Reference proteome</keyword>